<keyword evidence="1" id="KW-0472">Membrane</keyword>
<reference evidence="2 3" key="1">
    <citation type="submission" date="2023-09" db="EMBL/GenBank/DDBJ databases">
        <title>Whole genome shotgun sequencing (WGS) of Bosea sp. ZW T0_25, isolated from stored onions (Allium cepa).</title>
        <authorList>
            <person name="Stoll D.A."/>
            <person name="Huch M."/>
        </authorList>
    </citation>
    <scope>NUCLEOTIDE SEQUENCE [LARGE SCALE GENOMIC DNA]</scope>
    <source>
        <strain evidence="2 3">ZW T0_25</strain>
    </source>
</reference>
<accession>A0ABU3S425</accession>
<proteinExistence type="predicted"/>
<dbReference type="Proteomes" id="UP001254257">
    <property type="component" value="Unassembled WGS sequence"/>
</dbReference>
<keyword evidence="1" id="KW-1133">Transmembrane helix</keyword>
<dbReference type="RefSeq" id="WP_316017075.1">
    <property type="nucleotide sequence ID" value="NZ_JAWDID010000004.1"/>
</dbReference>
<organism evidence="2 3">
    <name type="scientific">Bosea rubneri</name>
    <dbReference type="NCBI Taxonomy" id="3075434"/>
    <lineage>
        <taxon>Bacteria</taxon>
        <taxon>Pseudomonadati</taxon>
        <taxon>Pseudomonadota</taxon>
        <taxon>Alphaproteobacteria</taxon>
        <taxon>Hyphomicrobiales</taxon>
        <taxon>Boseaceae</taxon>
        <taxon>Bosea</taxon>
    </lineage>
</organism>
<keyword evidence="1" id="KW-0812">Transmembrane</keyword>
<dbReference type="EMBL" id="JAWDID010000004">
    <property type="protein sequence ID" value="MDU0339162.1"/>
    <property type="molecule type" value="Genomic_DNA"/>
</dbReference>
<evidence type="ECO:0000256" key="1">
    <source>
        <dbReference type="SAM" id="Phobius"/>
    </source>
</evidence>
<protein>
    <submittedName>
        <fullName evidence="2">Uncharacterized protein</fullName>
    </submittedName>
</protein>
<sequence>MRELLFGLIVGPLMALALLLLVGQPVEGRPVVALFPPGSGESRMIAAIAAAGGAVLALSSSRPVSISTAETTDYAGRLYAAGAWLVLDASLAKLCVDVRTVSGSSR</sequence>
<evidence type="ECO:0000313" key="2">
    <source>
        <dbReference type="EMBL" id="MDU0339162.1"/>
    </source>
</evidence>
<comment type="caution">
    <text evidence="2">The sequence shown here is derived from an EMBL/GenBank/DDBJ whole genome shotgun (WGS) entry which is preliminary data.</text>
</comment>
<name>A0ABU3S425_9HYPH</name>
<keyword evidence="3" id="KW-1185">Reference proteome</keyword>
<evidence type="ECO:0000313" key="3">
    <source>
        <dbReference type="Proteomes" id="UP001254257"/>
    </source>
</evidence>
<gene>
    <name evidence="2" type="ORF">RKE40_04700</name>
</gene>
<feature type="transmembrane region" description="Helical" evidence="1">
    <location>
        <begin position="44"/>
        <end position="61"/>
    </location>
</feature>